<proteinExistence type="inferred from homology"/>
<feature type="compositionally biased region" description="Polar residues" evidence="12">
    <location>
        <begin position="140"/>
        <end position="152"/>
    </location>
</feature>
<dbReference type="InterPro" id="IPR014001">
    <property type="entry name" value="Helicase_ATP-bd"/>
</dbReference>
<dbReference type="GO" id="GO:0004386">
    <property type="term" value="F:helicase activity"/>
    <property type="evidence" value="ECO:0007669"/>
    <property type="project" value="UniProtKB-KW"/>
</dbReference>
<evidence type="ECO:0000313" key="16">
    <source>
        <dbReference type="Proteomes" id="UP000886523"/>
    </source>
</evidence>
<dbReference type="InterPro" id="IPR036957">
    <property type="entry name" value="Znf_PARP_sf"/>
</dbReference>
<sequence>MSITRLAARVGYCPPLGLVTRLVTLGTTPLQGLFDSYGILAIWGKTFSPQYGEGWLWRHWGCVTPDILTTLRKVKVAQIDGWSKVRSNDRSRVMTAIKAGRVAPGDIPASAKPLDWSLLDQTPVTSSQSTVVGQKRKSETSSSAPSTQVAVSQTIDLDDSEDEFGVVPAEEVPKDEHYIDLNSQVVGVQYYKGLVGHNEQVNLVREPHNIYDKNAIQVPSFVFVGLTIEQINLAMKQVGHLKKEVSARLSPLIDANMIVVEGTIRDAGTLAEVGHARSARLYRCITSKYKYQAPAPPSTQVVGGYGAYGSSQPSTSYGSTNAYGPYGTTSQKDQAAKLDAERRAKLAAERLAYKKAEELKAVIKSFETVDDETRRSSLLDTLCSNEDILNLPLHESPPSIASGELTTNLMKHQIQALQWCLNREYPTLPKKPSDTPVQFWQYTTESRNPKPTYVNLISRQPVALDDAPSLGRGAIFADSMGLGKTLSMISLNHCHQKRFAPVSVLRTWEAQILEHCASGLLSVYTYHEKGREIAPNQLQKYDVVITSYSGKQAAGAGPSKKQKGTSAIYSIAWKRIVLDEGHTIRNAKTKQHEALCNLKAERRWVVTGTPIINSPKDLGSLLNFLKVCKPLDELDYFNRALIRPLSKGDPSSATLLKGLMSQICLRRTKEMQNAQGEYLVDLPPVEMTVVRVALDDETRMLYDEIERLSRERFMRHIDGNQCSGTNLKLLGYVQIPSNTLAMLTRLRQLTLHRSLVPNSYLEELRLLNIEDGTNVAQLGGATITPAERLRLQNRLFQIIEDNEECPVCFDIMTSPRITPCAHAFCLDCIAGVIQRDPKCPMDRGDLGLSDLIEPLPPTDATQAQIRVELDSEDEEHSAVAFESSAKIDQLIHLLQLTPATEKLGVVRIPLGEANFGNPIQIAEHLAEAEIPFVRFDGSITTLNEAVGSKRNSKPSHSRRIVESDDEDEKGNLSSCRPWPILLGSASSPSRQTRSATVKLSVNVLSSDDEEHVEPVREKRPRLSFLPELTSDEDDLDNAVPVDLATTNRANGNANALATDLPSDDYDPSAEPSKTKEKARAVSSTRRKVVERQAVLRSYDIDEKVPVVMLISLKAGALGLQLTAANNVYLMDPQMVAGHSLDYLGFGLPHIDNFSRVGGHRKPGHRSVQSNRPDEKVHVFQLVMRRSYRREHHRKQSLEIQERKRLLIKQAFSGTKSKETQRSTKKEARLQDLIELLGVRRELASTDINNKRASSIHSD</sequence>
<dbReference type="GO" id="GO:0005524">
    <property type="term" value="F:ATP binding"/>
    <property type="evidence" value="ECO:0007669"/>
    <property type="project" value="UniProtKB-KW"/>
</dbReference>
<evidence type="ECO:0000256" key="4">
    <source>
        <dbReference type="ARBA" id="ARBA00022741"/>
    </source>
</evidence>
<dbReference type="PANTHER" id="PTHR45626:SF17">
    <property type="entry name" value="HELICASE-LIKE TRANSCRIPTION FACTOR"/>
    <property type="match status" value="1"/>
</dbReference>
<feature type="region of interest" description="Disordered" evidence="12">
    <location>
        <begin position="946"/>
        <end position="976"/>
    </location>
</feature>
<keyword evidence="7" id="KW-0347">Helicase</keyword>
<dbReference type="PROSITE" id="PS51192">
    <property type="entry name" value="HELICASE_ATP_BIND_1"/>
    <property type="match status" value="1"/>
</dbReference>
<feature type="region of interest" description="Disordered" evidence="12">
    <location>
        <begin position="127"/>
        <end position="152"/>
    </location>
</feature>
<dbReference type="GO" id="GO:0008094">
    <property type="term" value="F:ATP-dependent activity, acting on DNA"/>
    <property type="evidence" value="ECO:0007669"/>
    <property type="project" value="TreeGrafter"/>
</dbReference>
<dbReference type="SUPFAM" id="SSF57850">
    <property type="entry name" value="RING/U-box"/>
    <property type="match status" value="1"/>
</dbReference>
<comment type="subcellular location">
    <subcellularLocation>
        <location evidence="1">Nucleus</location>
    </subcellularLocation>
</comment>
<dbReference type="InterPro" id="IPR001841">
    <property type="entry name" value="Znf_RING"/>
</dbReference>
<keyword evidence="8" id="KW-0862">Zinc</keyword>
<dbReference type="GO" id="GO:0003677">
    <property type="term" value="F:DNA binding"/>
    <property type="evidence" value="ECO:0007669"/>
    <property type="project" value="InterPro"/>
</dbReference>
<evidence type="ECO:0000313" key="15">
    <source>
        <dbReference type="EMBL" id="KAF9518097.1"/>
    </source>
</evidence>
<dbReference type="InterPro" id="IPR027417">
    <property type="entry name" value="P-loop_NTPase"/>
</dbReference>
<accession>A0A9P6B6A8</accession>
<dbReference type="SUPFAM" id="SSF52540">
    <property type="entry name" value="P-loop containing nucleoside triphosphate hydrolases"/>
    <property type="match status" value="2"/>
</dbReference>
<dbReference type="InterPro" id="IPR017907">
    <property type="entry name" value="Znf_RING_CS"/>
</dbReference>
<dbReference type="EMBL" id="MU128927">
    <property type="protein sequence ID" value="KAF9518097.1"/>
    <property type="molecule type" value="Genomic_DNA"/>
</dbReference>
<dbReference type="Pfam" id="PF13923">
    <property type="entry name" value="zf-C3HC4_2"/>
    <property type="match status" value="1"/>
</dbReference>
<evidence type="ECO:0000256" key="11">
    <source>
        <dbReference type="PROSITE-ProRule" id="PRU00175"/>
    </source>
</evidence>
<evidence type="ECO:0000259" key="13">
    <source>
        <dbReference type="PROSITE" id="PS50089"/>
    </source>
</evidence>
<evidence type="ECO:0000256" key="7">
    <source>
        <dbReference type="ARBA" id="ARBA00022806"/>
    </source>
</evidence>
<dbReference type="PROSITE" id="PS00518">
    <property type="entry name" value="ZF_RING_1"/>
    <property type="match status" value="1"/>
</dbReference>
<gene>
    <name evidence="15" type="ORF">BS47DRAFT_1359131</name>
</gene>
<dbReference type="InterPro" id="IPR013083">
    <property type="entry name" value="Znf_RING/FYVE/PHD"/>
</dbReference>
<evidence type="ECO:0000256" key="3">
    <source>
        <dbReference type="ARBA" id="ARBA00022723"/>
    </source>
</evidence>
<dbReference type="InterPro" id="IPR014905">
    <property type="entry name" value="HIRAN"/>
</dbReference>
<dbReference type="GO" id="GO:0005634">
    <property type="term" value="C:nucleus"/>
    <property type="evidence" value="ECO:0007669"/>
    <property type="project" value="UniProtKB-SubCell"/>
</dbReference>
<evidence type="ECO:0000256" key="10">
    <source>
        <dbReference type="ARBA" id="ARBA00023242"/>
    </source>
</evidence>
<dbReference type="GO" id="GO:0008270">
    <property type="term" value="F:zinc ion binding"/>
    <property type="evidence" value="ECO:0007669"/>
    <property type="project" value="UniProtKB-KW"/>
</dbReference>
<comment type="similarity">
    <text evidence="2">Belongs to the SNF2/RAD54 helicase family.</text>
</comment>
<evidence type="ECO:0000256" key="1">
    <source>
        <dbReference type="ARBA" id="ARBA00004123"/>
    </source>
</evidence>
<dbReference type="SMART" id="SM00487">
    <property type="entry name" value="DEXDc"/>
    <property type="match status" value="1"/>
</dbReference>
<dbReference type="InterPro" id="IPR000330">
    <property type="entry name" value="SNF2_N"/>
</dbReference>
<feature type="domain" description="Helicase ATP-binding" evidence="14">
    <location>
        <begin position="465"/>
        <end position="628"/>
    </location>
</feature>
<evidence type="ECO:0000256" key="6">
    <source>
        <dbReference type="ARBA" id="ARBA00022801"/>
    </source>
</evidence>
<protein>
    <submittedName>
        <fullName evidence="15">Uncharacterized protein</fullName>
    </submittedName>
</protein>
<dbReference type="GO" id="GO:0006281">
    <property type="term" value="P:DNA repair"/>
    <property type="evidence" value="ECO:0007669"/>
    <property type="project" value="TreeGrafter"/>
</dbReference>
<dbReference type="InterPro" id="IPR050628">
    <property type="entry name" value="SNF2_RAD54_helicase_TF"/>
</dbReference>
<evidence type="ECO:0000259" key="14">
    <source>
        <dbReference type="PROSITE" id="PS51192"/>
    </source>
</evidence>
<dbReference type="PROSITE" id="PS50089">
    <property type="entry name" value="ZF_RING_2"/>
    <property type="match status" value="1"/>
</dbReference>
<feature type="domain" description="RING-type" evidence="13">
    <location>
        <begin position="805"/>
        <end position="843"/>
    </location>
</feature>
<name>A0A9P6B6A8_9AGAM</name>
<keyword evidence="5 11" id="KW-0863">Zinc-finger</keyword>
<evidence type="ECO:0000256" key="8">
    <source>
        <dbReference type="ARBA" id="ARBA00022833"/>
    </source>
</evidence>
<keyword evidence="16" id="KW-1185">Reference proteome</keyword>
<dbReference type="Pfam" id="PF00176">
    <property type="entry name" value="SNF2-rel_dom"/>
    <property type="match status" value="1"/>
</dbReference>
<keyword evidence="4" id="KW-0547">Nucleotide-binding</keyword>
<evidence type="ECO:0000256" key="12">
    <source>
        <dbReference type="SAM" id="MobiDB-lite"/>
    </source>
</evidence>
<evidence type="ECO:0000256" key="5">
    <source>
        <dbReference type="ARBA" id="ARBA00022771"/>
    </source>
</evidence>
<dbReference type="SMART" id="SM00184">
    <property type="entry name" value="RING"/>
    <property type="match status" value="1"/>
</dbReference>
<comment type="caution">
    <text evidence="15">The sequence shown here is derived from an EMBL/GenBank/DDBJ whole genome shotgun (WGS) entry which is preliminary data.</text>
</comment>
<dbReference type="OrthoDB" id="448448at2759"/>
<dbReference type="Pfam" id="PF08797">
    <property type="entry name" value="HIRAN"/>
    <property type="match status" value="1"/>
</dbReference>
<keyword evidence="6" id="KW-0378">Hydrolase</keyword>
<evidence type="ECO:0000256" key="9">
    <source>
        <dbReference type="ARBA" id="ARBA00022840"/>
    </source>
</evidence>
<dbReference type="Gene3D" id="3.40.50.10810">
    <property type="entry name" value="Tandem AAA-ATPase domain"/>
    <property type="match status" value="1"/>
</dbReference>
<dbReference type="Gene3D" id="3.30.1740.10">
    <property type="entry name" value="Zinc finger, PARP-type"/>
    <property type="match status" value="1"/>
</dbReference>
<keyword evidence="10" id="KW-0539">Nucleus</keyword>
<dbReference type="SUPFAM" id="SSF57716">
    <property type="entry name" value="Glucocorticoid receptor-like (DNA-binding domain)"/>
    <property type="match status" value="1"/>
</dbReference>
<dbReference type="AlphaFoldDB" id="A0A9P6B6A8"/>
<reference evidence="15" key="1">
    <citation type="journal article" date="2020" name="Nat. Commun.">
        <title>Large-scale genome sequencing of mycorrhizal fungi provides insights into the early evolution of symbiotic traits.</title>
        <authorList>
            <person name="Miyauchi S."/>
            <person name="Kiss E."/>
            <person name="Kuo A."/>
            <person name="Drula E."/>
            <person name="Kohler A."/>
            <person name="Sanchez-Garcia M."/>
            <person name="Morin E."/>
            <person name="Andreopoulos B."/>
            <person name="Barry K.W."/>
            <person name="Bonito G."/>
            <person name="Buee M."/>
            <person name="Carver A."/>
            <person name="Chen C."/>
            <person name="Cichocki N."/>
            <person name="Clum A."/>
            <person name="Culley D."/>
            <person name="Crous P.W."/>
            <person name="Fauchery L."/>
            <person name="Girlanda M."/>
            <person name="Hayes R.D."/>
            <person name="Keri Z."/>
            <person name="LaButti K."/>
            <person name="Lipzen A."/>
            <person name="Lombard V."/>
            <person name="Magnuson J."/>
            <person name="Maillard F."/>
            <person name="Murat C."/>
            <person name="Nolan M."/>
            <person name="Ohm R.A."/>
            <person name="Pangilinan J."/>
            <person name="Pereira M.F."/>
            <person name="Perotto S."/>
            <person name="Peter M."/>
            <person name="Pfister S."/>
            <person name="Riley R."/>
            <person name="Sitrit Y."/>
            <person name="Stielow J.B."/>
            <person name="Szollosi G."/>
            <person name="Zifcakova L."/>
            <person name="Stursova M."/>
            <person name="Spatafora J.W."/>
            <person name="Tedersoo L."/>
            <person name="Vaario L.M."/>
            <person name="Yamada A."/>
            <person name="Yan M."/>
            <person name="Wang P."/>
            <person name="Xu J."/>
            <person name="Bruns T."/>
            <person name="Baldrian P."/>
            <person name="Vilgalys R."/>
            <person name="Dunand C."/>
            <person name="Henrissat B."/>
            <person name="Grigoriev I.V."/>
            <person name="Hibbett D."/>
            <person name="Nagy L.G."/>
            <person name="Martin F.M."/>
        </authorList>
    </citation>
    <scope>NUCLEOTIDE SEQUENCE</scope>
    <source>
        <strain evidence="15">UP504</strain>
    </source>
</reference>
<keyword evidence="9" id="KW-0067">ATP-binding</keyword>
<dbReference type="Gene3D" id="3.30.70.2330">
    <property type="match status" value="1"/>
</dbReference>
<dbReference type="InterPro" id="IPR038718">
    <property type="entry name" value="SNF2-like_sf"/>
</dbReference>
<dbReference type="Gene3D" id="3.40.50.300">
    <property type="entry name" value="P-loop containing nucleotide triphosphate hydrolases"/>
    <property type="match status" value="1"/>
</dbReference>
<evidence type="ECO:0000256" key="2">
    <source>
        <dbReference type="ARBA" id="ARBA00007025"/>
    </source>
</evidence>
<dbReference type="PANTHER" id="PTHR45626">
    <property type="entry name" value="TRANSCRIPTION TERMINATION FACTOR 2-RELATED"/>
    <property type="match status" value="1"/>
</dbReference>
<dbReference type="SMART" id="SM00910">
    <property type="entry name" value="HIRAN"/>
    <property type="match status" value="1"/>
</dbReference>
<feature type="region of interest" description="Disordered" evidence="12">
    <location>
        <begin position="1050"/>
        <end position="1083"/>
    </location>
</feature>
<keyword evidence="3" id="KW-0479">Metal-binding</keyword>
<dbReference type="Proteomes" id="UP000886523">
    <property type="component" value="Unassembled WGS sequence"/>
</dbReference>
<dbReference type="Gene3D" id="3.30.40.10">
    <property type="entry name" value="Zinc/RING finger domain, C3HC4 (zinc finger)"/>
    <property type="match status" value="1"/>
</dbReference>
<organism evidence="15 16">
    <name type="scientific">Hydnum rufescens UP504</name>
    <dbReference type="NCBI Taxonomy" id="1448309"/>
    <lineage>
        <taxon>Eukaryota</taxon>
        <taxon>Fungi</taxon>
        <taxon>Dikarya</taxon>
        <taxon>Basidiomycota</taxon>
        <taxon>Agaricomycotina</taxon>
        <taxon>Agaricomycetes</taxon>
        <taxon>Cantharellales</taxon>
        <taxon>Hydnaceae</taxon>
        <taxon>Hydnum</taxon>
    </lineage>
</organism>
<dbReference type="GO" id="GO:0016818">
    <property type="term" value="F:hydrolase activity, acting on acid anhydrides, in phosphorus-containing anhydrides"/>
    <property type="evidence" value="ECO:0007669"/>
    <property type="project" value="InterPro"/>
</dbReference>